<evidence type="ECO:0000259" key="1">
    <source>
        <dbReference type="PROSITE" id="PS51819"/>
    </source>
</evidence>
<reference evidence="2 3" key="1">
    <citation type="submission" date="2018-08" db="EMBL/GenBank/DDBJ databases">
        <title>Neisseria zalophi ATCC BAA-2455 complete genome.</title>
        <authorList>
            <person name="Veseli I.A."/>
            <person name="Buttler R."/>
            <person name="Mascarenhas dos Santos A.C."/>
            <person name="Pombert J.-F."/>
        </authorList>
    </citation>
    <scope>NUCLEOTIDE SEQUENCE [LARGE SCALE GENOMIC DNA]</scope>
    <source>
        <strain evidence="2 3">ATCC BAA-2455</strain>
    </source>
</reference>
<dbReference type="KEGG" id="nzl:D0T92_08570"/>
<feature type="domain" description="VOC" evidence="1">
    <location>
        <begin position="4"/>
        <end position="129"/>
    </location>
</feature>
<keyword evidence="3" id="KW-1185">Reference proteome</keyword>
<dbReference type="PANTHER" id="PTHR36503:SF1">
    <property type="entry name" value="BLR2520 PROTEIN"/>
    <property type="match status" value="1"/>
</dbReference>
<dbReference type="CDD" id="cd07251">
    <property type="entry name" value="VOC_like"/>
    <property type="match status" value="1"/>
</dbReference>
<dbReference type="OrthoDB" id="9797663at2"/>
<name>A0A5J6PWB7_9NEIS</name>
<dbReference type="AlphaFoldDB" id="A0A5J6PWB7"/>
<dbReference type="EMBL" id="CP031700">
    <property type="protein sequence ID" value="QEY26576.1"/>
    <property type="molecule type" value="Genomic_DNA"/>
</dbReference>
<dbReference type="PROSITE" id="PS51819">
    <property type="entry name" value="VOC"/>
    <property type="match status" value="1"/>
</dbReference>
<proteinExistence type="predicted"/>
<dbReference type="Gene3D" id="3.10.180.10">
    <property type="entry name" value="2,3-Dihydroxybiphenyl 1,2-Dioxygenase, domain 1"/>
    <property type="match status" value="1"/>
</dbReference>
<dbReference type="PANTHER" id="PTHR36503">
    <property type="entry name" value="BLR2520 PROTEIN"/>
    <property type="match status" value="1"/>
</dbReference>
<dbReference type="RefSeq" id="WP_151051972.1">
    <property type="nucleotide sequence ID" value="NZ_CP031700.1"/>
</dbReference>
<dbReference type="Pfam" id="PF00903">
    <property type="entry name" value="Glyoxalase"/>
    <property type="match status" value="1"/>
</dbReference>
<dbReference type="InterPro" id="IPR004360">
    <property type="entry name" value="Glyas_Fos-R_dOase_dom"/>
</dbReference>
<dbReference type="InterPro" id="IPR029068">
    <property type="entry name" value="Glyas_Bleomycin-R_OHBP_Dase"/>
</dbReference>
<protein>
    <submittedName>
        <fullName evidence="2">VOC family protein</fullName>
    </submittedName>
</protein>
<dbReference type="Proteomes" id="UP000325713">
    <property type="component" value="Chromosome"/>
</dbReference>
<accession>A0A5J6PWB7</accession>
<gene>
    <name evidence="2" type="ORF">D0T92_08570</name>
</gene>
<dbReference type="SUPFAM" id="SSF54593">
    <property type="entry name" value="Glyoxalase/Bleomycin resistance protein/Dihydroxybiphenyl dioxygenase"/>
    <property type="match status" value="1"/>
</dbReference>
<sequence length="149" mass="16874">MEQHIHFITLGVADIAVSRRFYQDIFGWQPQENRHNNIAFFQAGGALMFALYPKESLAQDAGVENQSSGGFSRVALAHNVRSREEVDTLFKQFAKHGVTITQPPQDVFWGGYCGYIADPDGFLWEICYNPFLEKSADTTRTKPVERPSE</sequence>
<evidence type="ECO:0000313" key="3">
    <source>
        <dbReference type="Proteomes" id="UP000325713"/>
    </source>
</evidence>
<evidence type="ECO:0000313" key="2">
    <source>
        <dbReference type="EMBL" id="QEY26576.1"/>
    </source>
</evidence>
<dbReference type="InterPro" id="IPR037523">
    <property type="entry name" value="VOC_core"/>
</dbReference>
<organism evidence="2 3">
    <name type="scientific">Neisseria zalophi</name>
    <dbReference type="NCBI Taxonomy" id="640030"/>
    <lineage>
        <taxon>Bacteria</taxon>
        <taxon>Pseudomonadati</taxon>
        <taxon>Pseudomonadota</taxon>
        <taxon>Betaproteobacteria</taxon>
        <taxon>Neisseriales</taxon>
        <taxon>Neisseriaceae</taxon>
        <taxon>Neisseria</taxon>
    </lineage>
</organism>